<dbReference type="AlphaFoldDB" id="A0AAV7M480"/>
<evidence type="ECO:0000313" key="2">
    <source>
        <dbReference type="EMBL" id="KAJ1095923.1"/>
    </source>
</evidence>
<dbReference type="Proteomes" id="UP001066276">
    <property type="component" value="Chromosome 10"/>
</dbReference>
<gene>
    <name evidence="2" type="ORF">NDU88_001073</name>
</gene>
<proteinExistence type="predicted"/>
<dbReference type="EMBL" id="JANPWB010000014">
    <property type="protein sequence ID" value="KAJ1095923.1"/>
    <property type="molecule type" value="Genomic_DNA"/>
</dbReference>
<name>A0AAV7M480_PLEWA</name>
<sequence length="193" mass="21141">MSVVLCGPPFTCRLLCSFDPGTGSLLSFLVPPGSWFCRARKERGVLVIFGAIRASHTPQTPTNVTRKRRESRSAERNKSAGLGRAPRSHILAGPFGACRRGPDPGKDHQKAEKRPQRSVLAARSVRGIRGFRGNRNVFIPGRALLCSCSGSALSCQAHNTKSCCSKRPERVYSEPCLTTLVERLRAFISRAQH</sequence>
<evidence type="ECO:0000313" key="3">
    <source>
        <dbReference type="Proteomes" id="UP001066276"/>
    </source>
</evidence>
<feature type="region of interest" description="Disordered" evidence="1">
    <location>
        <begin position="57"/>
        <end position="118"/>
    </location>
</feature>
<reference evidence="2" key="1">
    <citation type="journal article" date="2022" name="bioRxiv">
        <title>Sequencing and chromosome-scale assembly of the giantPleurodeles waltlgenome.</title>
        <authorList>
            <person name="Brown T."/>
            <person name="Elewa A."/>
            <person name="Iarovenko S."/>
            <person name="Subramanian E."/>
            <person name="Araus A.J."/>
            <person name="Petzold A."/>
            <person name="Susuki M."/>
            <person name="Suzuki K.-i.T."/>
            <person name="Hayashi T."/>
            <person name="Toyoda A."/>
            <person name="Oliveira C."/>
            <person name="Osipova E."/>
            <person name="Leigh N.D."/>
            <person name="Simon A."/>
            <person name="Yun M.H."/>
        </authorList>
    </citation>
    <scope>NUCLEOTIDE SEQUENCE</scope>
    <source>
        <strain evidence="2">20211129_DDA</strain>
        <tissue evidence="2">Liver</tissue>
    </source>
</reference>
<comment type="caution">
    <text evidence="2">The sequence shown here is derived from an EMBL/GenBank/DDBJ whole genome shotgun (WGS) entry which is preliminary data.</text>
</comment>
<keyword evidence="3" id="KW-1185">Reference proteome</keyword>
<evidence type="ECO:0000256" key="1">
    <source>
        <dbReference type="SAM" id="MobiDB-lite"/>
    </source>
</evidence>
<protein>
    <submittedName>
        <fullName evidence="2">Uncharacterized protein</fullName>
    </submittedName>
</protein>
<organism evidence="2 3">
    <name type="scientific">Pleurodeles waltl</name>
    <name type="common">Iberian ribbed newt</name>
    <dbReference type="NCBI Taxonomy" id="8319"/>
    <lineage>
        <taxon>Eukaryota</taxon>
        <taxon>Metazoa</taxon>
        <taxon>Chordata</taxon>
        <taxon>Craniata</taxon>
        <taxon>Vertebrata</taxon>
        <taxon>Euteleostomi</taxon>
        <taxon>Amphibia</taxon>
        <taxon>Batrachia</taxon>
        <taxon>Caudata</taxon>
        <taxon>Salamandroidea</taxon>
        <taxon>Salamandridae</taxon>
        <taxon>Pleurodelinae</taxon>
        <taxon>Pleurodeles</taxon>
    </lineage>
</organism>
<accession>A0AAV7M480</accession>
<feature type="compositionally biased region" description="Basic and acidic residues" evidence="1">
    <location>
        <begin position="100"/>
        <end position="115"/>
    </location>
</feature>